<dbReference type="PANTHER" id="PTHR30149">
    <property type="entry name" value="HYDROGENASE PROTEIN ASSEMBLY PROTEIN HYPD"/>
    <property type="match status" value="1"/>
</dbReference>
<proteinExistence type="predicted"/>
<comment type="caution">
    <text evidence="1">The sequence shown here is derived from an EMBL/GenBank/DDBJ whole genome shotgun (WGS) entry which is preliminary data.</text>
</comment>
<gene>
    <name evidence="1" type="ORF">HTZ77_44985</name>
</gene>
<dbReference type="GO" id="GO:0051539">
    <property type="term" value="F:4 iron, 4 sulfur cluster binding"/>
    <property type="evidence" value="ECO:0007669"/>
    <property type="project" value="TreeGrafter"/>
</dbReference>
<dbReference type="EMBL" id="JABWGN010000062">
    <property type="protein sequence ID" value="NUW38499.1"/>
    <property type="molecule type" value="Genomic_DNA"/>
</dbReference>
<protein>
    <submittedName>
        <fullName evidence="1">Hydrogenase formation protein HypD</fullName>
    </submittedName>
</protein>
<dbReference type="InterPro" id="IPR002780">
    <property type="entry name" value="Hyd_form_HypD"/>
</dbReference>
<keyword evidence="2" id="KW-1185">Reference proteome</keyword>
<dbReference type="GO" id="GO:0051604">
    <property type="term" value="P:protein maturation"/>
    <property type="evidence" value="ECO:0007669"/>
    <property type="project" value="TreeGrafter"/>
</dbReference>
<dbReference type="Proteomes" id="UP000586042">
    <property type="component" value="Unassembled WGS sequence"/>
</dbReference>
<name>A0A7Y6IKF4_9ACTN</name>
<sequence length="72" mass="8096">MRFVDEYRDAGRARALAADIAARCEPGRRYTFMEVCGGHTHTIYKHGLEDQLPREVVLVHGPRCPVCVIPMG</sequence>
<accession>A0A7Y6IKF4</accession>
<evidence type="ECO:0000313" key="2">
    <source>
        <dbReference type="Proteomes" id="UP000586042"/>
    </source>
</evidence>
<organism evidence="1 2">
    <name type="scientific">Nonomuraea montanisoli</name>
    <dbReference type="NCBI Taxonomy" id="2741721"/>
    <lineage>
        <taxon>Bacteria</taxon>
        <taxon>Bacillati</taxon>
        <taxon>Actinomycetota</taxon>
        <taxon>Actinomycetes</taxon>
        <taxon>Streptosporangiales</taxon>
        <taxon>Streptosporangiaceae</taxon>
        <taxon>Nonomuraea</taxon>
    </lineage>
</organism>
<dbReference type="PANTHER" id="PTHR30149:SF0">
    <property type="entry name" value="HYDROGENASE MATURATION FACTOR HYPD"/>
    <property type="match status" value="1"/>
</dbReference>
<reference evidence="1 2" key="1">
    <citation type="submission" date="2020-06" db="EMBL/GenBank/DDBJ databases">
        <title>Nonomuraea sp. SMC257, a novel actinomycete isolated from soil.</title>
        <authorList>
            <person name="Chanama M."/>
        </authorList>
    </citation>
    <scope>NUCLEOTIDE SEQUENCE [LARGE SCALE GENOMIC DNA]</scope>
    <source>
        <strain evidence="1 2">SMC257</strain>
    </source>
</reference>
<dbReference type="AlphaFoldDB" id="A0A7Y6IKF4"/>
<dbReference type="InterPro" id="IPR042243">
    <property type="entry name" value="HypD_1"/>
</dbReference>
<evidence type="ECO:0000313" key="1">
    <source>
        <dbReference type="EMBL" id="NUW38499.1"/>
    </source>
</evidence>
<feature type="non-terminal residue" evidence="1">
    <location>
        <position position="72"/>
    </location>
</feature>
<dbReference type="GO" id="GO:0070025">
    <property type="term" value="F:carbon monoxide binding"/>
    <property type="evidence" value="ECO:0007669"/>
    <property type="project" value="TreeGrafter"/>
</dbReference>
<dbReference type="GO" id="GO:0005506">
    <property type="term" value="F:iron ion binding"/>
    <property type="evidence" value="ECO:0007669"/>
    <property type="project" value="TreeGrafter"/>
</dbReference>
<dbReference type="Gene3D" id="3.40.50.11750">
    <property type="entry name" value="HypD, alpha/beta domain 1"/>
    <property type="match status" value="1"/>
</dbReference>
<dbReference type="Pfam" id="PF01924">
    <property type="entry name" value="HypD"/>
    <property type="match status" value="1"/>
</dbReference>